<gene>
    <name evidence="2" type="ordered locus">PP7435_Chr1-2038</name>
</gene>
<reference evidence="2 3" key="2">
    <citation type="journal article" date="2016" name="FEMS Yeast Res.">
        <title>Curation of the genome annotation of Pichia pastoris (Komagataella phaffii) CBS7435 from gene level to protein function.</title>
        <authorList>
            <person name="Valli M."/>
            <person name="Tatto N.E."/>
            <person name="Peymann A."/>
            <person name="Gruber C."/>
            <person name="Landes N."/>
            <person name="Ekker H."/>
            <person name="Thallinger G.G."/>
            <person name="Mattanovich D."/>
            <person name="Gasser B."/>
            <person name="Graf A.B."/>
        </authorList>
    </citation>
    <scope>GENOME REANNOTATION</scope>
    <source>
        <strain evidence="2 3">ATCC 76273 / CBS 7435 / CECT 11047 / NRRL Y-11430 / Wegner 21-1</strain>
    </source>
</reference>
<protein>
    <submittedName>
        <fullName evidence="2">Uncharacterized protein</fullName>
    </submittedName>
</protein>
<feature type="compositionally biased region" description="Polar residues" evidence="1">
    <location>
        <begin position="69"/>
        <end position="79"/>
    </location>
</feature>
<evidence type="ECO:0000313" key="3">
    <source>
        <dbReference type="Proteomes" id="UP000006853"/>
    </source>
</evidence>
<evidence type="ECO:0000256" key="1">
    <source>
        <dbReference type="SAM" id="MobiDB-lite"/>
    </source>
</evidence>
<organism evidence="2 3">
    <name type="scientific">Komagataella phaffii (strain ATCC 76273 / CBS 7435 / CECT 11047 / NRRL Y-11430 / Wegner 21-1)</name>
    <name type="common">Yeast</name>
    <name type="synonym">Pichia pastoris</name>
    <dbReference type="NCBI Taxonomy" id="981350"/>
    <lineage>
        <taxon>Eukaryota</taxon>
        <taxon>Fungi</taxon>
        <taxon>Dikarya</taxon>
        <taxon>Ascomycota</taxon>
        <taxon>Saccharomycotina</taxon>
        <taxon>Pichiomycetes</taxon>
        <taxon>Pichiales</taxon>
        <taxon>Pichiaceae</taxon>
        <taxon>Komagataella</taxon>
    </lineage>
</organism>
<feature type="region of interest" description="Disordered" evidence="1">
    <location>
        <begin position="47"/>
        <end position="121"/>
    </location>
</feature>
<dbReference type="Proteomes" id="UP000006853">
    <property type="component" value="Chromosome 1"/>
</dbReference>
<reference evidence="2 3" key="1">
    <citation type="journal article" date="2011" name="J. Biotechnol.">
        <title>High-quality genome sequence of Pichia pastoris CBS7435.</title>
        <authorList>
            <person name="Kuberl A."/>
            <person name="Schneider J."/>
            <person name="Thallinger G.G."/>
            <person name="Anderl I."/>
            <person name="Wibberg D."/>
            <person name="Hajek T."/>
            <person name="Jaenicke S."/>
            <person name="Brinkrolf K."/>
            <person name="Goesmann A."/>
            <person name="Szczepanowski R."/>
            <person name="Puhler A."/>
            <person name="Schwab H."/>
            <person name="Glieder A."/>
            <person name="Pichler H."/>
        </authorList>
    </citation>
    <scope>NUCLEOTIDE SEQUENCE [LARGE SCALE GENOMIC DNA]</scope>
    <source>
        <strain evidence="3">ATCC 76273 / CBS 7435 / CECT 11047 / NRRL Y-11430 / Wegner 21-1</strain>
    </source>
</reference>
<keyword evidence="3" id="KW-1185">Reference proteome</keyword>
<name>A0A1G4KP70_KOMPC</name>
<feature type="compositionally biased region" description="Basic residues" evidence="1">
    <location>
        <begin position="54"/>
        <end position="66"/>
    </location>
</feature>
<dbReference type="EMBL" id="FR839628">
    <property type="protein sequence ID" value="SCV11798.1"/>
    <property type="molecule type" value="Genomic_DNA"/>
</dbReference>
<evidence type="ECO:0000313" key="2">
    <source>
        <dbReference type="EMBL" id="SCV11798.1"/>
    </source>
</evidence>
<dbReference type="AlphaFoldDB" id="A0A1G4KP70"/>
<accession>A0A1G4KP70</accession>
<sequence length="121" mass="14024">MMSGFVHRLSCGLLDFPLPILGKRTFERNPDKKKVINRADLIELILEERQKEKPGRKRRSAGRRRHSTENFSRSSNSMNDDLVQKDPLSNQRTRDSLSPRTEVMFDDSNLSHPGVGYEQVR</sequence>
<proteinExistence type="predicted"/>